<dbReference type="PANTHER" id="PTHR31849">
    <property type="entry name" value="CYSTEINE-RICH PDF MOTIF DOMAIN-CONTAINING PROTEIN 1"/>
    <property type="match status" value="1"/>
</dbReference>
<organism evidence="4 5">
    <name type="scientific">Laodelphax striatellus</name>
    <name type="common">Small brown planthopper</name>
    <name type="synonym">Delphax striatella</name>
    <dbReference type="NCBI Taxonomy" id="195883"/>
    <lineage>
        <taxon>Eukaryota</taxon>
        <taxon>Metazoa</taxon>
        <taxon>Ecdysozoa</taxon>
        <taxon>Arthropoda</taxon>
        <taxon>Hexapoda</taxon>
        <taxon>Insecta</taxon>
        <taxon>Pterygota</taxon>
        <taxon>Neoptera</taxon>
        <taxon>Paraneoptera</taxon>
        <taxon>Hemiptera</taxon>
        <taxon>Auchenorrhyncha</taxon>
        <taxon>Fulgoroidea</taxon>
        <taxon>Delphacidae</taxon>
        <taxon>Criomorphinae</taxon>
        <taxon>Laodelphax</taxon>
    </lineage>
</organism>
<comment type="similarity">
    <text evidence="1">Belongs to the CDPF1 family.</text>
</comment>
<evidence type="ECO:0000313" key="4">
    <source>
        <dbReference type="EMBL" id="RZF45050.1"/>
    </source>
</evidence>
<keyword evidence="5" id="KW-1185">Reference proteome</keyword>
<dbReference type="STRING" id="195883.A0A482XHP8"/>
<feature type="domain" description="Cysteine-rich DPF motif" evidence="3">
    <location>
        <begin position="12"/>
        <end position="105"/>
    </location>
</feature>
<proteinExistence type="inferred from homology"/>
<sequence length="111" mass="12708">MKADEENPGGDFICSVCSLTEHFDYKGKQPPFQKQLVFQYDTYIMKDPFSLPSKHQILVLGGDCIECSKQVCQNSECSIYYNRLYCLQCALKALHTFPKAVQTKLSKLKDK</sequence>
<evidence type="ECO:0000256" key="2">
    <source>
        <dbReference type="ARBA" id="ARBA00014801"/>
    </source>
</evidence>
<dbReference type="InterPro" id="IPR042426">
    <property type="entry name" value="CDPF1"/>
</dbReference>
<dbReference type="AlphaFoldDB" id="A0A482XHP8"/>
<dbReference type="PANTHER" id="PTHR31849:SF1">
    <property type="entry name" value="CYSTEINE-RICH DPF MOTIF DOMAIN-CONTAINING PROTEIN 1"/>
    <property type="match status" value="1"/>
</dbReference>
<evidence type="ECO:0000313" key="5">
    <source>
        <dbReference type="Proteomes" id="UP000291343"/>
    </source>
</evidence>
<gene>
    <name evidence="4" type="ORF">LSTR_LSTR002011</name>
</gene>
<reference evidence="4 5" key="1">
    <citation type="journal article" date="2017" name="Gigascience">
        <title>Genome sequence of the small brown planthopper, Laodelphax striatellus.</title>
        <authorList>
            <person name="Zhu J."/>
            <person name="Jiang F."/>
            <person name="Wang X."/>
            <person name="Yang P."/>
            <person name="Bao Y."/>
            <person name="Zhao W."/>
            <person name="Wang W."/>
            <person name="Lu H."/>
            <person name="Wang Q."/>
            <person name="Cui N."/>
            <person name="Li J."/>
            <person name="Chen X."/>
            <person name="Luo L."/>
            <person name="Yu J."/>
            <person name="Kang L."/>
            <person name="Cui F."/>
        </authorList>
    </citation>
    <scope>NUCLEOTIDE SEQUENCE [LARGE SCALE GENOMIC DNA]</scope>
    <source>
        <strain evidence="4">Lst14</strain>
    </source>
</reference>
<dbReference type="Pfam" id="PF10170">
    <property type="entry name" value="C6_DPF"/>
    <property type="match status" value="1"/>
</dbReference>
<name>A0A482XHP8_LAOST</name>
<accession>A0A482XHP8</accession>
<comment type="caution">
    <text evidence="4">The sequence shown here is derived from an EMBL/GenBank/DDBJ whole genome shotgun (WGS) entry which is preliminary data.</text>
</comment>
<dbReference type="PRINTS" id="PR01995">
    <property type="entry name" value="UPF0595"/>
</dbReference>
<evidence type="ECO:0000256" key="1">
    <source>
        <dbReference type="ARBA" id="ARBA00007917"/>
    </source>
</evidence>
<dbReference type="FunCoup" id="A0A482XHP8">
    <property type="interactions" value="7"/>
</dbReference>
<dbReference type="InterPro" id="IPR018785">
    <property type="entry name" value="CDPF1_dom"/>
</dbReference>
<dbReference type="EMBL" id="QKKF02010000">
    <property type="protein sequence ID" value="RZF45050.1"/>
    <property type="molecule type" value="Genomic_DNA"/>
</dbReference>
<dbReference type="InParanoid" id="A0A482XHP8"/>
<dbReference type="OrthoDB" id="191995at2759"/>
<dbReference type="Proteomes" id="UP000291343">
    <property type="component" value="Unassembled WGS sequence"/>
</dbReference>
<evidence type="ECO:0000259" key="3">
    <source>
        <dbReference type="Pfam" id="PF10170"/>
    </source>
</evidence>
<protein>
    <recommendedName>
        <fullName evidence="2">Cysteine-rich DPF motif domain-containing protein 1</fullName>
    </recommendedName>
</protein>